<dbReference type="Gramene" id="ERN00890">
    <property type="protein sequence ID" value="ERN00890"/>
    <property type="gene ID" value="AMTR_s00103p00139710"/>
</dbReference>
<evidence type="ECO:0000256" key="1">
    <source>
        <dbReference type="ARBA" id="ARBA00023013"/>
    </source>
</evidence>
<dbReference type="GO" id="GO:0004860">
    <property type="term" value="F:protein kinase inhibitor activity"/>
    <property type="evidence" value="ECO:0007669"/>
    <property type="project" value="UniProtKB-KW"/>
</dbReference>
<dbReference type="PANTHER" id="PTHR33142">
    <property type="entry name" value="CYCLIN-DEPENDENT PROTEIN KINASE INHIBITOR SMR13"/>
    <property type="match status" value="1"/>
</dbReference>
<keyword evidence="1" id="KW-0649">Protein kinase inhibitor</keyword>
<dbReference type="PANTHER" id="PTHR33142:SF8">
    <property type="entry name" value="CYCLIN-DEPENDENT PROTEIN KINASE INHIBITOR SMR9"/>
    <property type="match status" value="1"/>
</dbReference>
<reference evidence="5" key="1">
    <citation type="journal article" date="2013" name="Science">
        <title>The Amborella genome and the evolution of flowering plants.</title>
        <authorList>
            <consortium name="Amborella Genome Project"/>
        </authorList>
    </citation>
    <scope>NUCLEOTIDE SEQUENCE [LARGE SCALE GENOMIC DNA]</scope>
</reference>
<gene>
    <name evidence="4" type="ORF">AMTR_s00103p00139710</name>
</gene>
<feature type="region of interest" description="Disordered" evidence="3">
    <location>
        <begin position="1"/>
        <end position="88"/>
    </location>
</feature>
<accession>W1P1R1</accession>
<dbReference type="InterPro" id="IPR040389">
    <property type="entry name" value="SMR"/>
</dbReference>
<proteinExistence type="predicted"/>
<dbReference type="GO" id="GO:0032875">
    <property type="term" value="P:regulation of DNA endoreduplication"/>
    <property type="evidence" value="ECO:0007669"/>
    <property type="project" value="InterPro"/>
</dbReference>
<evidence type="ECO:0000256" key="2">
    <source>
        <dbReference type="ARBA" id="ARBA00023306"/>
    </source>
</evidence>
<keyword evidence="5" id="KW-1185">Reference proteome</keyword>
<name>W1P1R1_AMBTC</name>
<dbReference type="HOGENOM" id="CLU_128426_1_0_1"/>
<dbReference type="OMA" id="IPFFNPP"/>
<dbReference type="EMBL" id="KI394805">
    <property type="protein sequence ID" value="ERN00890.1"/>
    <property type="molecule type" value="Genomic_DNA"/>
</dbReference>
<evidence type="ECO:0000313" key="5">
    <source>
        <dbReference type="Proteomes" id="UP000017836"/>
    </source>
</evidence>
<organism evidence="4 5">
    <name type="scientific">Amborella trichopoda</name>
    <dbReference type="NCBI Taxonomy" id="13333"/>
    <lineage>
        <taxon>Eukaryota</taxon>
        <taxon>Viridiplantae</taxon>
        <taxon>Streptophyta</taxon>
        <taxon>Embryophyta</taxon>
        <taxon>Tracheophyta</taxon>
        <taxon>Spermatophyta</taxon>
        <taxon>Magnoliopsida</taxon>
        <taxon>Amborellales</taxon>
        <taxon>Amborellaceae</taxon>
        <taxon>Amborella</taxon>
    </lineage>
</organism>
<dbReference type="Proteomes" id="UP000017836">
    <property type="component" value="Unassembled WGS sequence"/>
</dbReference>
<protein>
    <submittedName>
        <fullName evidence="4">Uncharacterized protein</fullName>
    </submittedName>
</protein>
<dbReference type="GO" id="GO:0005634">
    <property type="term" value="C:nucleus"/>
    <property type="evidence" value="ECO:0000318"/>
    <property type="project" value="GO_Central"/>
</dbReference>
<evidence type="ECO:0000256" key="3">
    <source>
        <dbReference type="SAM" id="MobiDB-lite"/>
    </source>
</evidence>
<feature type="compositionally biased region" description="Basic and acidic residues" evidence="3">
    <location>
        <begin position="38"/>
        <end position="72"/>
    </location>
</feature>
<evidence type="ECO:0000313" key="4">
    <source>
        <dbReference type="EMBL" id="ERN00890.1"/>
    </source>
</evidence>
<dbReference type="eggNOG" id="ENOG502S7SX">
    <property type="taxonomic scope" value="Eukaryota"/>
</dbReference>
<feature type="compositionally biased region" description="Basic residues" evidence="3">
    <location>
        <begin position="1"/>
        <end position="12"/>
    </location>
</feature>
<sequence>MAPAGARRRTQYKRLLMVESKKKEAPLKARPPKHPQRRRDEQREEERESGEHDREVEREDGCTTPRAEEFRIPELLSCPPAPKKRRLPSSRASTALPFFYPPDLELFFFSLHNISV</sequence>
<dbReference type="AlphaFoldDB" id="W1P1R1"/>
<keyword evidence="2" id="KW-0131">Cell cycle</keyword>